<dbReference type="AlphaFoldDB" id="A0AAV0UJJ9"/>
<evidence type="ECO:0000313" key="5">
    <source>
        <dbReference type="Proteomes" id="UP001159659"/>
    </source>
</evidence>
<feature type="domain" description="CCZ1/INTU/HSP4 first Longin" evidence="3">
    <location>
        <begin position="16"/>
        <end position="131"/>
    </location>
</feature>
<dbReference type="InterPro" id="IPR013176">
    <property type="entry name" value="Ccz1"/>
</dbReference>
<feature type="region of interest" description="Disordered" evidence="2">
    <location>
        <begin position="443"/>
        <end position="467"/>
    </location>
</feature>
<sequence length="733" mass="82903">MMLLIWHEGLGTDDEQATDDELWARVLYSYDDDNDNSNVLSSLHLVQGLLAFVRTCRRSGDGDSMKETTTTAWTPEWASVTLSRRRFFILEVEQQIFMALGVHPTVEIKDHRRGYEALLREIYGMFGLFHGSIESNLRLLPSGGRSVESDMTPQKNTDGMDLLMDIAAVRKRLRKLRLAIDSLTYHKPLNVTSEDTQQDEEYQQEKKTMEAELEALMALSPATTLQKKCAGFFPPLLQTLNVRSSSAFSELQGLGYFPMDQPTFLALQTFVNGFHTDLRSSESDVGAESMEKLALFYKGNLLWSSLETTTMHLLYKFLRLREERGMTMLRGDDKHDVDYLHSGLTLPKHADSELWMANAYEDTFLPVWSSKLSYTECDVVAQSKDGRPRVRKSACSLHKQHPVSLSTFISAASPSSGDPVSTPRPGVAAEPLQFCPPSHSPASLTRFGGARRNETRPANLQSAMKTRARSPSFRNAGLMLKNGCFSKLLHANREMQSGKVWREIERVWSPLIYLLDGVSTSIANTTSTMMAARHRVVVWHEADLTMIILLRLDATEPESTGAVPTSLNADTMERLKNYLEEQQRFETLAHLILARYTATFAFQKNIPRLPPLSPFVYINRVNLAFRMQQVPRLLKSKEDDMFPIPDHLLVHYFPSSTTALVNDLHAKLHGSISTGNREICVLTRDAGWVFAKKSETSHRELYVFIDSKVGSSVYSLTDSLQRLLHDQFDNVLF</sequence>
<evidence type="ECO:0000313" key="4">
    <source>
        <dbReference type="EMBL" id="CAI5737122.1"/>
    </source>
</evidence>
<proteinExistence type="inferred from homology"/>
<evidence type="ECO:0000256" key="1">
    <source>
        <dbReference type="ARBA" id="ARBA00005352"/>
    </source>
</evidence>
<dbReference type="Proteomes" id="UP001159659">
    <property type="component" value="Unassembled WGS sequence"/>
</dbReference>
<evidence type="ECO:0000259" key="3">
    <source>
        <dbReference type="Pfam" id="PF19031"/>
    </source>
</evidence>
<dbReference type="PANTHER" id="PTHR13056">
    <property type="entry name" value="VACUOLAR FUSION PROTEIN CCZ1 HOMOLOG-RELATED"/>
    <property type="match status" value="1"/>
</dbReference>
<accession>A0AAV0UJJ9</accession>
<comment type="similarity">
    <text evidence="1">Belongs to the CCZ1 family.</text>
</comment>
<name>A0AAV0UJJ9_9STRA</name>
<evidence type="ECO:0000256" key="2">
    <source>
        <dbReference type="SAM" id="MobiDB-lite"/>
    </source>
</evidence>
<dbReference type="InterPro" id="IPR043987">
    <property type="entry name" value="CCZ1/INTU/HSP4_longin_1"/>
</dbReference>
<gene>
    <name evidence="4" type="ORF">PFR002_LOCUS8278</name>
</gene>
<protein>
    <recommendedName>
        <fullName evidence="3">CCZ1/INTU/HSP4 first Longin domain-containing protein</fullName>
    </recommendedName>
</protein>
<dbReference type="EMBL" id="CANTFK010000983">
    <property type="protein sequence ID" value="CAI5737122.1"/>
    <property type="molecule type" value="Genomic_DNA"/>
</dbReference>
<comment type="caution">
    <text evidence="4">The sequence shown here is derived from an EMBL/GenBank/DDBJ whole genome shotgun (WGS) entry which is preliminary data.</text>
</comment>
<dbReference type="GO" id="GO:0035658">
    <property type="term" value="C:Mon1-Ccz1 complex"/>
    <property type="evidence" value="ECO:0007669"/>
    <property type="project" value="InterPro"/>
</dbReference>
<dbReference type="Pfam" id="PF19031">
    <property type="entry name" value="Intu_longin_1"/>
    <property type="match status" value="1"/>
</dbReference>
<organism evidence="4 5">
    <name type="scientific">Peronospora farinosa</name>
    <dbReference type="NCBI Taxonomy" id="134698"/>
    <lineage>
        <taxon>Eukaryota</taxon>
        <taxon>Sar</taxon>
        <taxon>Stramenopiles</taxon>
        <taxon>Oomycota</taxon>
        <taxon>Peronosporomycetes</taxon>
        <taxon>Peronosporales</taxon>
        <taxon>Peronosporaceae</taxon>
        <taxon>Peronospora</taxon>
    </lineage>
</organism>
<dbReference type="PANTHER" id="PTHR13056:SF0">
    <property type="entry name" value="VACUOLAR FUSION PROTEIN CCZ1 HOMOLOG-RELATED"/>
    <property type="match status" value="1"/>
</dbReference>
<reference evidence="4" key="1">
    <citation type="submission" date="2022-12" db="EMBL/GenBank/DDBJ databases">
        <authorList>
            <person name="Webb A."/>
        </authorList>
    </citation>
    <scope>NUCLEOTIDE SEQUENCE</scope>
    <source>
        <strain evidence="4">Pf2</strain>
    </source>
</reference>
<dbReference type="GO" id="GO:0016192">
    <property type="term" value="P:vesicle-mediated transport"/>
    <property type="evidence" value="ECO:0007669"/>
    <property type="project" value="InterPro"/>
</dbReference>